<reference evidence="2 3" key="1">
    <citation type="submission" date="2018-06" db="EMBL/GenBank/DDBJ databases">
        <authorList>
            <consortium name="Pathogen Informatics"/>
            <person name="Doyle S."/>
        </authorList>
    </citation>
    <scope>NUCLEOTIDE SEQUENCE [LARGE SCALE GENOMIC DNA]</scope>
    <source>
        <strain evidence="2 3">NCTC10005</strain>
    </source>
</reference>
<keyword evidence="1" id="KW-1133">Transmembrane helix</keyword>
<organism evidence="2 3">
    <name type="scientific">Enterobacter cloacae</name>
    <dbReference type="NCBI Taxonomy" id="550"/>
    <lineage>
        <taxon>Bacteria</taxon>
        <taxon>Pseudomonadati</taxon>
        <taxon>Pseudomonadota</taxon>
        <taxon>Gammaproteobacteria</taxon>
        <taxon>Enterobacterales</taxon>
        <taxon>Enterobacteriaceae</taxon>
        <taxon>Enterobacter</taxon>
        <taxon>Enterobacter cloacae complex</taxon>
    </lineage>
</organism>
<accession>A0A377M8Z3</accession>
<keyword evidence="1" id="KW-0812">Transmembrane</keyword>
<dbReference type="EMBL" id="UGJB01000004">
    <property type="protein sequence ID" value="STQ14849.1"/>
    <property type="molecule type" value="Genomic_DNA"/>
</dbReference>
<evidence type="ECO:0000256" key="1">
    <source>
        <dbReference type="SAM" id="Phobius"/>
    </source>
</evidence>
<evidence type="ECO:0000313" key="2">
    <source>
        <dbReference type="EMBL" id="STQ14849.1"/>
    </source>
</evidence>
<dbReference type="Proteomes" id="UP000255106">
    <property type="component" value="Unassembled WGS sequence"/>
</dbReference>
<keyword evidence="1" id="KW-0472">Membrane</keyword>
<feature type="transmembrane region" description="Helical" evidence="1">
    <location>
        <begin position="31"/>
        <end position="54"/>
    </location>
</feature>
<protein>
    <submittedName>
        <fullName evidence="2">Uncharacterized protein</fullName>
    </submittedName>
</protein>
<proteinExistence type="predicted"/>
<dbReference type="AlphaFoldDB" id="A0A377M8Z3"/>
<evidence type="ECO:0000313" key="3">
    <source>
        <dbReference type="Proteomes" id="UP000255106"/>
    </source>
</evidence>
<gene>
    <name evidence="2" type="ORF">NCTC10005_07720</name>
</gene>
<sequence>MLIFGGWRYGSTKIQGARVSGAWRCVAGRAIAAWLGGASGLYALLTGVMFFVLWQLTVRRIREGGPMAPGCVPVRCQ</sequence>
<name>A0A377M8Z3_ENTCL</name>